<dbReference type="InterPro" id="IPR041078">
    <property type="entry name" value="Plavaka"/>
</dbReference>
<dbReference type="OrthoDB" id="3232986at2759"/>
<gene>
    <name evidence="3" type="ORF">PAXINDRAFT_18699</name>
</gene>
<feature type="domain" description="DUF6830" evidence="2">
    <location>
        <begin position="765"/>
        <end position="865"/>
    </location>
</feature>
<proteinExistence type="predicted"/>
<dbReference type="EMBL" id="KN819692">
    <property type="protein sequence ID" value="KIJ08142.1"/>
    <property type="molecule type" value="Genomic_DNA"/>
</dbReference>
<reference evidence="3 4" key="1">
    <citation type="submission" date="2014-06" db="EMBL/GenBank/DDBJ databases">
        <authorList>
            <consortium name="DOE Joint Genome Institute"/>
            <person name="Kuo A."/>
            <person name="Kohler A."/>
            <person name="Nagy L.G."/>
            <person name="Floudas D."/>
            <person name="Copeland A."/>
            <person name="Barry K.W."/>
            <person name="Cichocki N."/>
            <person name="Veneault-Fourrey C."/>
            <person name="LaButti K."/>
            <person name="Lindquist E.A."/>
            <person name="Lipzen A."/>
            <person name="Lundell T."/>
            <person name="Morin E."/>
            <person name="Murat C."/>
            <person name="Sun H."/>
            <person name="Tunlid A."/>
            <person name="Henrissat B."/>
            <person name="Grigoriev I.V."/>
            <person name="Hibbett D.S."/>
            <person name="Martin F."/>
            <person name="Nordberg H.P."/>
            <person name="Cantor M.N."/>
            <person name="Hua S.X."/>
        </authorList>
    </citation>
    <scope>NUCLEOTIDE SEQUENCE [LARGE SCALE GENOMIC DNA]</scope>
    <source>
        <strain evidence="3 4">ATCC 200175</strain>
    </source>
</reference>
<evidence type="ECO:0000259" key="2">
    <source>
        <dbReference type="Pfam" id="PF20722"/>
    </source>
</evidence>
<reference evidence="4" key="2">
    <citation type="submission" date="2015-01" db="EMBL/GenBank/DDBJ databases">
        <title>Evolutionary Origins and Diversification of the Mycorrhizal Mutualists.</title>
        <authorList>
            <consortium name="DOE Joint Genome Institute"/>
            <consortium name="Mycorrhizal Genomics Consortium"/>
            <person name="Kohler A."/>
            <person name="Kuo A."/>
            <person name="Nagy L.G."/>
            <person name="Floudas D."/>
            <person name="Copeland A."/>
            <person name="Barry K.W."/>
            <person name="Cichocki N."/>
            <person name="Veneault-Fourrey C."/>
            <person name="LaButti K."/>
            <person name="Lindquist E.A."/>
            <person name="Lipzen A."/>
            <person name="Lundell T."/>
            <person name="Morin E."/>
            <person name="Murat C."/>
            <person name="Riley R."/>
            <person name="Ohm R."/>
            <person name="Sun H."/>
            <person name="Tunlid A."/>
            <person name="Henrissat B."/>
            <person name="Grigoriev I.V."/>
            <person name="Hibbett D.S."/>
            <person name="Martin F."/>
        </authorList>
    </citation>
    <scope>NUCLEOTIDE SEQUENCE [LARGE SCALE GENOMIC DNA]</scope>
    <source>
        <strain evidence="4">ATCC 200175</strain>
    </source>
</reference>
<sequence>MAAPSFYQMPYSAQADPSLVCPSCSIPFDNSNAVIQHLSTPGPCGWWLAQTLPNVESTDLRPEDDYTDDPEAAQDVYNDSFNLFDDEDGTDHIQTSMTGENAGGGVHHPLPSEPGTPAPLPPNSRTRVYHPNHLGQRQPGGLNHLELMNHDTHAQLRKENIYYPFASESEWELARWLSSGALSQKEINHYLQLQCTQDHPLSFNTAKDLRARIEGLPDVPQWNYQEIKVGSYRMKSLLILYWRDGLKVVKHLFSNPVFAQCINLAPYQEYEETPQGPEHVYSEFISADLAWNIQSGLPEGYSFLGVIGASDKTPLTIGTGNKEMHPLLLSIANIHAGLQMKATSHSFALAAYLPIPKFLNVLQPVQAILAARVYHFAISIITKNLKVAQRDGAVMSDPMGDLRVIHTPLVAWITDYPEQLLITCISSKNSPILTATAAQFGDPFPHPPRTRQQTLQTIFKACASCDPCDITAFHKVCQQKHLNGVVEPFWANWGDACPSLFLTPDALHQWHKFYFDHCLKWVINIMMGPELDQRLSVLQLRTGTHHWANGTSTLKQCTGREHCDLEKLLPAVAMGGIPDDVLCAVRSITEFIFLAQDQFLYDETLHTLTEALHEFHHFKPSILAAGGRQGKNGPLDHFQIPKLELTQHIVRSAQAMGAPYQWSSDITERCHITHIKAPYRLSNQRDYHSQCCRFLNRQEKQRFFQLFTTLKTVCVPLFSEMVHEARLMQIHYPESTWIESVLPEEHNVSTRAPRVSVFDNARSHLSSNNSTAILLTLRPHFPKLPIEEASQLLSITDLRPALADFFSGCSYTHCNGRRISLPNCSLERSAQNPSALAPPQTVQAIPPGPTLPLGRGNTVLITHESGEPTSDVLEERFLVTQVRAILQPVAAPLQAPLLYVEFFNFSNTHFTVVNGVQVVTPAPKIDMFLVHRRLRSNHLPLGDIIPMDSVHQVVQLIPKFGAVASLEMMCDNSLDVAREFYINSFADKETFHAILSYQ</sequence>
<protein>
    <submittedName>
        <fullName evidence="3">Unplaced genomic scaffold PAXINscaffold_370, whole genome shotgun sequence</fullName>
    </submittedName>
</protein>
<dbReference type="InterPro" id="IPR049233">
    <property type="entry name" value="DUF6830"/>
</dbReference>
<evidence type="ECO:0000256" key="1">
    <source>
        <dbReference type="SAM" id="MobiDB-lite"/>
    </source>
</evidence>
<dbReference type="HOGENOM" id="CLU_006344_10_2_1"/>
<dbReference type="Proteomes" id="UP000053647">
    <property type="component" value="Unassembled WGS sequence"/>
</dbReference>
<name>A0A0C9TJS7_PAXIN</name>
<feature type="compositionally biased region" description="Pro residues" evidence="1">
    <location>
        <begin position="111"/>
        <end position="120"/>
    </location>
</feature>
<dbReference type="AlphaFoldDB" id="A0A0C9TJS7"/>
<organism evidence="3 4">
    <name type="scientific">Paxillus involutus ATCC 200175</name>
    <dbReference type="NCBI Taxonomy" id="664439"/>
    <lineage>
        <taxon>Eukaryota</taxon>
        <taxon>Fungi</taxon>
        <taxon>Dikarya</taxon>
        <taxon>Basidiomycota</taxon>
        <taxon>Agaricomycotina</taxon>
        <taxon>Agaricomycetes</taxon>
        <taxon>Agaricomycetidae</taxon>
        <taxon>Boletales</taxon>
        <taxon>Paxilineae</taxon>
        <taxon>Paxillaceae</taxon>
        <taxon>Paxillus</taxon>
    </lineage>
</organism>
<feature type="region of interest" description="Disordered" evidence="1">
    <location>
        <begin position="89"/>
        <end position="120"/>
    </location>
</feature>
<accession>A0A0C9TJS7</accession>
<dbReference type="Pfam" id="PF18759">
    <property type="entry name" value="Plavaka"/>
    <property type="match status" value="1"/>
</dbReference>
<evidence type="ECO:0000313" key="3">
    <source>
        <dbReference type="EMBL" id="KIJ08142.1"/>
    </source>
</evidence>
<evidence type="ECO:0000313" key="4">
    <source>
        <dbReference type="Proteomes" id="UP000053647"/>
    </source>
</evidence>
<keyword evidence="4" id="KW-1185">Reference proteome</keyword>
<dbReference type="Pfam" id="PF20722">
    <property type="entry name" value="DUF6830"/>
    <property type="match status" value="1"/>
</dbReference>